<gene>
    <name evidence="1" type="ORF">RRG08_019959</name>
</gene>
<keyword evidence="2" id="KW-1185">Reference proteome</keyword>
<accession>A0AAE0YJ77</accession>
<reference evidence="1" key="1">
    <citation type="journal article" date="2023" name="G3 (Bethesda)">
        <title>A reference genome for the long-term kleptoplast-retaining sea slug Elysia crispata morphotype clarki.</title>
        <authorList>
            <person name="Eastman K.E."/>
            <person name="Pendleton A.L."/>
            <person name="Shaikh M.A."/>
            <person name="Suttiyut T."/>
            <person name="Ogas R."/>
            <person name="Tomko P."/>
            <person name="Gavelis G."/>
            <person name="Widhalm J.R."/>
            <person name="Wisecaver J.H."/>
        </authorList>
    </citation>
    <scope>NUCLEOTIDE SEQUENCE</scope>
    <source>
        <strain evidence="1">ECLA1</strain>
    </source>
</reference>
<protein>
    <submittedName>
        <fullName evidence="1">Uncharacterized protein</fullName>
    </submittedName>
</protein>
<dbReference type="EMBL" id="JAWDGP010006095">
    <property type="protein sequence ID" value="KAK3747299.1"/>
    <property type="molecule type" value="Genomic_DNA"/>
</dbReference>
<proteinExistence type="predicted"/>
<dbReference type="Proteomes" id="UP001283361">
    <property type="component" value="Unassembled WGS sequence"/>
</dbReference>
<evidence type="ECO:0000313" key="2">
    <source>
        <dbReference type="Proteomes" id="UP001283361"/>
    </source>
</evidence>
<evidence type="ECO:0000313" key="1">
    <source>
        <dbReference type="EMBL" id="KAK3747299.1"/>
    </source>
</evidence>
<name>A0AAE0YJ77_9GAST</name>
<organism evidence="1 2">
    <name type="scientific">Elysia crispata</name>
    <name type="common">lettuce slug</name>
    <dbReference type="NCBI Taxonomy" id="231223"/>
    <lineage>
        <taxon>Eukaryota</taxon>
        <taxon>Metazoa</taxon>
        <taxon>Spiralia</taxon>
        <taxon>Lophotrochozoa</taxon>
        <taxon>Mollusca</taxon>
        <taxon>Gastropoda</taxon>
        <taxon>Heterobranchia</taxon>
        <taxon>Euthyneura</taxon>
        <taxon>Panpulmonata</taxon>
        <taxon>Sacoglossa</taxon>
        <taxon>Placobranchoidea</taxon>
        <taxon>Plakobranchidae</taxon>
        <taxon>Elysia</taxon>
    </lineage>
</organism>
<comment type="caution">
    <text evidence="1">The sequence shown here is derived from an EMBL/GenBank/DDBJ whole genome shotgun (WGS) entry which is preliminary data.</text>
</comment>
<sequence>MKTSLPALTARESHSHKPASLEMSSLLRMANMSRLALFPDLFIFPPYYVRFNLKPELRYCRLYNRVIKYYCLRRTGCAVASMKSPLDKATESCPCVKTETDRKILTAGTVCLCTLLFLKVPGQCSE</sequence>
<dbReference type="AlphaFoldDB" id="A0AAE0YJ77"/>